<evidence type="ECO:0000256" key="3">
    <source>
        <dbReference type="ARBA" id="ARBA00022574"/>
    </source>
</evidence>
<feature type="repeat" description="WD" evidence="8">
    <location>
        <begin position="6"/>
        <end position="47"/>
    </location>
</feature>
<dbReference type="EMBL" id="LK052899">
    <property type="protein sequence ID" value="CDR44437.1"/>
    <property type="molecule type" value="Genomic_DNA"/>
</dbReference>
<dbReference type="OrthoDB" id="24966at2759"/>
<keyword evidence="3 8" id="KW-0853">WD repeat</keyword>
<comment type="similarity">
    <text evidence="7">Belongs to the eIF-3 subunit I family.</text>
</comment>
<protein>
    <recommendedName>
        <fullName evidence="7">Eukaryotic translation initiation factor 3 subunit I</fullName>
        <shortName evidence="7">eIF3i</shortName>
    </recommendedName>
    <alternativeName>
        <fullName evidence="7">Eukaryotic translation initiation factor 3 39 kDa subunit homolog</fullName>
        <shortName evidence="7">eIF-3 39 kDa subunit homolog</shortName>
    </alternativeName>
</protein>
<dbReference type="GO" id="GO:0003743">
    <property type="term" value="F:translation initiation factor activity"/>
    <property type="evidence" value="ECO:0007669"/>
    <property type="project" value="UniProtKB-UniRule"/>
</dbReference>
<dbReference type="InterPro" id="IPR027525">
    <property type="entry name" value="eIF3i"/>
</dbReference>
<accession>A0A061B3B8</accession>
<dbReference type="InterPro" id="IPR001680">
    <property type="entry name" value="WD40_rpt"/>
</dbReference>
<dbReference type="GO" id="GO:0033290">
    <property type="term" value="C:eukaryotic 48S preinitiation complex"/>
    <property type="evidence" value="ECO:0007669"/>
    <property type="project" value="UniProtKB-UniRule"/>
</dbReference>
<keyword evidence="2 7" id="KW-0396">Initiation factor</keyword>
<evidence type="ECO:0000313" key="10">
    <source>
        <dbReference type="EMBL" id="ONH66262.1"/>
    </source>
</evidence>
<comment type="subunit">
    <text evidence="7">Component of the eukaryotic translation initiation factor 3 (eIF-3) complex.</text>
</comment>
<reference evidence="11" key="2">
    <citation type="journal article" date="2017" name="Genome Announc.">
        <title>Genome sequences of Cyberlindnera fabianii 65, Pichia kudriavzevii 129, and Saccharomyces cerevisiae 131 isolated from fermented masau fruits in Zimbabwe.</title>
        <authorList>
            <person name="van Rijswijck I.M.H."/>
            <person name="Derks M.F.L."/>
            <person name="Abee T."/>
            <person name="de Ridder D."/>
            <person name="Smid E.J."/>
        </authorList>
    </citation>
    <scope>NUCLEOTIDE SEQUENCE [LARGE SCALE GENOMIC DNA]</scope>
    <source>
        <strain evidence="11">65</strain>
    </source>
</reference>
<gene>
    <name evidence="7" type="primary">TIF34</name>
    <name evidence="10" type="ORF">BON22_3907</name>
    <name evidence="9" type="ORF">CYFA0S_14e02718g</name>
</gene>
<dbReference type="PROSITE" id="PS50294">
    <property type="entry name" value="WD_REPEATS_REGION"/>
    <property type="match status" value="2"/>
</dbReference>
<dbReference type="Proteomes" id="UP000189513">
    <property type="component" value="Unassembled WGS sequence"/>
</dbReference>
<evidence type="ECO:0000256" key="4">
    <source>
        <dbReference type="ARBA" id="ARBA00022737"/>
    </source>
</evidence>
<reference evidence="9" key="1">
    <citation type="journal article" date="2014" name="Genome Announc.">
        <title>Genome sequence of the yeast Cyberlindnera fabianii (Hansenula fabianii).</title>
        <authorList>
            <person name="Freel K.C."/>
            <person name="Sarilar V."/>
            <person name="Neuveglise C."/>
            <person name="Devillers H."/>
            <person name="Friedrich A."/>
            <person name="Schacherer J."/>
        </authorList>
    </citation>
    <scope>NUCLEOTIDE SEQUENCE</scope>
    <source>
        <strain evidence="9">YJS4271</strain>
    </source>
</reference>
<dbReference type="GO" id="GO:0016282">
    <property type="term" value="C:eukaryotic 43S preinitiation complex"/>
    <property type="evidence" value="ECO:0007669"/>
    <property type="project" value="UniProtKB-UniRule"/>
</dbReference>
<dbReference type="GO" id="GO:0003723">
    <property type="term" value="F:RNA binding"/>
    <property type="evidence" value="ECO:0007669"/>
    <property type="project" value="TreeGrafter"/>
</dbReference>
<dbReference type="PANTHER" id="PTHR19877:SF1">
    <property type="entry name" value="EUKARYOTIC TRANSLATION INITIATION FACTOR 3 SUBUNIT I"/>
    <property type="match status" value="1"/>
</dbReference>
<keyword evidence="1 7" id="KW-0963">Cytoplasm</keyword>
<dbReference type="InterPro" id="IPR036322">
    <property type="entry name" value="WD40_repeat_dom_sf"/>
</dbReference>
<dbReference type="OMA" id="VWFSHNG"/>
<name>A0A061B3B8_CYBFA</name>
<dbReference type="PANTHER" id="PTHR19877">
    <property type="entry name" value="EUKARYOTIC TRANSLATION INITIATION FACTOR 3 SUBUNIT I"/>
    <property type="match status" value="1"/>
</dbReference>
<evidence type="ECO:0000256" key="8">
    <source>
        <dbReference type="PROSITE-ProRule" id="PRU00221"/>
    </source>
</evidence>
<dbReference type="EMBL" id="MPUK01000008">
    <property type="protein sequence ID" value="ONH66262.1"/>
    <property type="molecule type" value="Genomic_DNA"/>
</dbReference>
<keyword evidence="5 7" id="KW-0648">Protein biosynthesis</keyword>
<sequence length="343" mass="38078">MRPLMLKGHERSLTQVKYNREGDLIFTVSKDKEASLWYSNNGERVGTFVGHGGTIWSIDVDKESEFCATGSADFTAKLWRVSNGECLFTFSCDTPIRRVEFDHTDTKLLAVADEVMGYTGAINVYAINRENPTSQNNEPVLSIPTQEGCDRVTVAGFSYCSKYIIAGHRDGVVTKYDASTGELLAKTQVHEGLITDLQFSDDRTYFITSSKDKSAKILDVDNLNELKKFEADAPMNTAAITPLKQFVVLGGGQEARDVTTTSASQGKFEARFYHKIFEDEIGRVKGHFGPLNYIAVHPKGTAYASGGEDGYVRVHTFDKSYYEFKYDVEITADAAAKAHNDDE</sequence>
<feature type="repeat" description="WD" evidence="8">
    <location>
        <begin position="187"/>
        <end position="228"/>
    </location>
</feature>
<evidence type="ECO:0000313" key="9">
    <source>
        <dbReference type="EMBL" id="CDR44437.1"/>
    </source>
</evidence>
<feature type="repeat" description="WD" evidence="8">
    <location>
        <begin position="48"/>
        <end position="89"/>
    </location>
</feature>
<dbReference type="AlphaFoldDB" id="A0A061B3B8"/>
<comment type="similarity">
    <text evidence="6">Belongs to the WD repeat STRAP family.</text>
</comment>
<comment type="subcellular location">
    <subcellularLocation>
        <location evidence="7">Cytoplasm</location>
    </subcellularLocation>
</comment>
<evidence type="ECO:0000256" key="6">
    <source>
        <dbReference type="ARBA" id="ARBA00038394"/>
    </source>
</evidence>
<dbReference type="InterPro" id="IPR015943">
    <property type="entry name" value="WD40/YVTN_repeat-like_dom_sf"/>
</dbReference>
<dbReference type="SUPFAM" id="SSF50978">
    <property type="entry name" value="WD40 repeat-like"/>
    <property type="match status" value="1"/>
</dbReference>
<keyword evidence="4" id="KW-0677">Repeat</keyword>
<proteinExistence type="inferred from homology"/>
<dbReference type="FunFam" id="2.130.10.10:FF:000127">
    <property type="entry name" value="Eukaryotic translation initiation factor 3 subunit I"/>
    <property type="match status" value="1"/>
</dbReference>
<comment type="function">
    <text evidence="7">Component of the eukaryotic translation initiation factor 3 (eIF-3) complex, which is involved in protein synthesis of a specialized repertoire of mRNAs and, together with other initiation factors, stimulates binding of mRNA and methionyl-tRNAi to the 40S ribosome. The eIF-3 complex specifically targets and initiates translation of a subset of mRNAs involved in cell proliferation.</text>
</comment>
<evidence type="ECO:0000256" key="1">
    <source>
        <dbReference type="ARBA" id="ARBA00022490"/>
    </source>
</evidence>
<dbReference type="GO" id="GO:0071541">
    <property type="term" value="C:eukaryotic translation initiation factor 3 complex, eIF3m"/>
    <property type="evidence" value="ECO:0007669"/>
    <property type="project" value="TreeGrafter"/>
</dbReference>
<dbReference type="Gene3D" id="2.130.10.10">
    <property type="entry name" value="YVTN repeat-like/Quinoprotein amine dehydrogenase"/>
    <property type="match status" value="1"/>
</dbReference>
<dbReference type="SMART" id="SM00320">
    <property type="entry name" value="WD40"/>
    <property type="match status" value="5"/>
</dbReference>
<dbReference type="HAMAP" id="MF_03008">
    <property type="entry name" value="eIF3i"/>
    <property type="match status" value="1"/>
</dbReference>
<dbReference type="STRING" id="36022.A0A061B3B8"/>
<dbReference type="PROSITE" id="PS50082">
    <property type="entry name" value="WD_REPEATS_2"/>
    <property type="match status" value="3"/>
</dbReference>
<dbReference type="GO" id="GO:0001732">
    <property type="term" value="P:formation of cytoplasmic translation initiation complex"/>
    <property type="evidence" value="ECO:0007669"/>
    <property type="project" value="UniProtKB-UniRule"/>
</dbReference>
<reference evidence="10" key="3">
    <citation type="submission" date="2017-01" db="EMBL/GenBank/DDBJ databases">
        <authorList>
            <person name="Mah S.A."/>
            <person name="Swanson W.J."/>
            <person name="Moy G.W."/>
            <person name="Vacquier V.D."/>
        </authorList>
    </citation>
    <scope>NUCLEOTIDE SEQUENCE [LARGE SCALE GENOMIC DNA]</scope>
    <source>
        <strain evidence="10">65</strain>
    </source>
</reference>
<organism evidence="9">
    <name type="scientific">Cyberlindnera fabianii</name>
    <name type="common">Yeast</name>
    <name type="synonym">Hansenula fabianii</name>
    <dbReference type="NCBI Taxonomy" id="36022"/>
    <lineage>
        <taxon>Eukaryota</taxon>
        <taxon>Fungi</taxon>
        <taxon>Dikarya</taxon>
        <taxon>Ascomycota</taxon>
        <taxon>Saccharomycotina</taxon>
        <taxon>Saccharomycetes</taxon>
        <taxon>Phaffomycetales</taxon>
        <taxon>Phaffomycetaceae</taxon>
        <taxon>Cyberlindnera</taxon>
    </lineage>
</organism>
<dbReference type="VEuPathDB" id="FungiDB:BON22_3907"/>
<keyword evidence="11" id="KW-1185">Reference proteome</keyword>
<evidence type="ECO:0000313" key="11">
    <source>
        <dbReference type="Proteomes" id="UP000189513"/>
    </source>
</evidence>
<evidence type="ECO:0000256" key="5">
    <source>
        <dbReference type="ARBA" id="ARBA00022917"/>
    </source>
</evidence>
<dbReference type="Pfam" id="PF24805">
    <property type="entry name" value="EIF3I"/>
    <property type="match status" value="1"/>
</dbReference>
<evidence type="ECO:0000256" key="7">
    <source>
        <dbReference type="HAMAP-Rule" id="MF_03008"/>
    </source>
</evidence>
<evidence type="ECO:0000256" key="2">
    <source>
        <dbReference type="ARBA" id="ARBA00022540"/>
    </source>
</evidence>